<reference evidence="3 4" key="1">
    <citation type="submission" date="2017-12" db="EMBL/GenBank/DDBJ databases">
        <title>Phylogenetic diversity of female urinary microbiome.</title>
        <authorList>
            <person name="Thomas-White K."/>
            <person name="Wolfe A.J."/>
        </authorList>
    </citation>
    <scope>NUCLEOTIDE SEQUENCE [LARGE SCALE GENOMIC DNA]</scope>
    <source>
        <strain evidence="3 4">UMB0018</strain>
    </source>
</reference>
<gene>
    <name evidence="3" type="ORF">CYJ22_03170</name>
</gene>
<evidence type="ECO:0000256" key="2">
    <source>
        <dbReference type="SAM" id="Phobius"/>
    </source>
</evidence>
<comment type="caution">
    <text evidence="3">The sequence shown here is derived from an EMBL/GenBank/DDBJ whole genome shotgun (WGS) entry which is preliminary data.</text>
</comment>
<organism evidence="3 4">
    <name type="scientific">Schaalia odontolytica</name>
    <dbReference type="NCBI Taxonomy" id="1660"/>
    <lineage>
        <taxon>Bacteria</taxon>
        <taxon>Bacillati</taxon>
        <taxon>Actinomycetota</taxon>
        <taxon>Actinomycetes</taxon>
        <taxon>Actinomycetales</taxon>
        <taxon>Actinomycetaceae</taxon>
        <taxon>Schaalia</taxon>
    </lineage>
</organism>
<feature type="transmembrane region" description="Helical" evidence="2">
    <location>
        <begin position="146"/>
        <end position="168"/>
    </location>
</feature>
<keyword evidence="2" id="KW-0472">Membrane</keyword>
<keyword evidence="2" id="KW-0812">Transmembrane</keyword>
<evidence type="ECO:0000313" key="3">
    <source>
        <dbReference type="EMBL" id="PKY64770.1"/>
    </source>
</evidence>
<name>A0A2I1I0W8_9ACTO</name>
<dbReference type="EMBL" id="PKKM01000004">
    <property type="protein sequence ID" value="PKY64770.1"/>
    <property type="molecule type" value="Genomic_DNA"/>
</dbReference>
<sequence>MKPSDALPAPSGEPIQVDPPLSASGAGTTPVTNGTSSHGAAPTSSRLSSGQGTRASTPTQKASPLALFVGFSLAALFLIFFVSAGVFNALFQSGLEALVWTLVKSLAALIAAFLCFPFRALKQFLERELRGEAHVEEPSTRQGMRVIAGIAGVALCLYGLVTGVPAVIDAAVGPQPKAVSSCHFSENQITQKTRRYGTRTSYDNIFELTFEDGTSHTTTLTTSGRNDIGGKPGVGTDLLRACAHRSPDKITVYYYPFTWILADVRIDD</sequence>
<proteinExistence type="predicted"/>
<dbReference type="Proteomes" id="UP000234198">
    <property type="component" value="Unassembled WGS sequence"/>
</dbReference>
<evidence type="ECO:0000313" key="4">
    <source>
        <dbReference type="Proteomes" id="UP000234198"/>
    </source>
</evidence>
<evidence type="ECO:0000256" key="1">
    <source>
        <dbReference type="SAM" id="MobiDB-lite"/>
    </source>
</evidence>
<feature type="compositionally biased region" description="Polar residues" evidence="1">
    <location>
        <begin position="25"/>
        <end position="57"/>
    </location>
</feature>
<accession>A0A2I1I0W8</accession>
<feature type="transmembrane region" description="Helical" evidence="2">
    <location>
        <begin position="97"/>
        <end position="121"/>
    </location>
</feature>
<dbReference type="AlphaFoldDB" id="A0A2I1I0W8"/>
<feature type="region of interest" description="Disordered" evidence="1">
    <location>
        <begin position="1"/>
        <end position="57"/>
    </location>
</feature>
<keyword evidence="2" id="KW-1133">Transmembrane helix</keyword>
<feature type="transmembrane region" description="Helical" evidence="2">
    <location>
        <begin position="65"/>
        <end position="91"/>
    </location>
</feature>
<protein>
    <submittedName>
        <fullName evidence="3">Uncharacterized protein</fullName>
    </submittedName>
</protein>